<gene>
    <name evidence="2" type="ORF">SKP52_23830</name>
</gene>
<evidence type="ECO:0000259" key="1">
    <source>
        <dbReference type="Pfam" id="PF19044"/>
    </source>
</evidence>
<evidence type="ECO:0000313" key="2">
    <source>
        <dbReference type="EMBL" id="AJA11608.1"/>
    </source>
</evidence>
<dbReference type="InterPro" id="IPR014117">
    <property type="entry name" value="TraC-F-type"/>
</dbReference>
<dbReference type="InterPro" id="IPR053155">
    <property type="entry name" value="F-pilin_assembly_TraC"/>
</dbReference>
<dbReference type="CDD" id="cd01127">
    <property type="entry name" value="TrwB_TraG_TraD_VirD4"/>
    <property type="match status" value="1"/>
</dbReference>
<dbReference type="InterPro" id="IPR043964">
    <property type="entry name" value="P-loop_TraG"/>
</dbReference>
<name>A0A0A7PQQ4_9SPHN</name>
<keyword evidence="3" id="KW-1185">Reference proteome</keyword>
<dbReference type="Pfam" id="PF11130">
    <property type="entry name" value="TraC_F_IV"/>
    <property type="match status" value="1"/>
</dbReference>
<dbReference type="OrthoDB" id="7167455at2"/>
<keyword evidence="2" id="KW-0614">Plasmid</keyword>
<dbReference type="Gene3D" id="1.10.8.730">
    <property type="match status" value="1"/>
</dbReference>
<dbReference type="EMBL" id="CP009123">
    <property type="protein sequence ID" value="AJA11608.1"/>
    <property type="molecule type" value="Genomic_DNA"/>
</dbReference>
<dbReference type="HOGENOM" id="CLU_007815_1_0_5"/>
<geneLocation type="plasmid" evidence="2 3">
    <name>pSfKp5.2</name>
</geneLocation>
<dbReference type="Gene3D" id="3.40.50.300">
    <property type="entry name" value="P-loop containing nucleotide triphosphate hydrolases"/>
    <property type="match status" value="1"/>
</dbReference>
<dbReference type="Pfam" id="PF19044">
    <property type="entry name" value="P-loop_TraG"/>
    <property type="match status" value="1"/>
</dbReference>
<dbReference type="AlphaFoldDB" id="A0A0A7PQQ4"/>
<organism evidence="2 3">
    <name type="scientific">Sphingopyxis fribergensis</name>
    <dbReference type="NCBI Taxonomy" id="1515612"/>
    <lineage>
        <taxon>Bacteria</taxon>
        <taxon>Pseudomonadati</taxon>
        <taxon>Pseudomonadota</taxon>
        <taxon>Alphaproteobacteria</taxon>
        <taxon>Sphingomonadales</taxon>
        <taxon>Sphingomonadaceae</taxon>
        <taxon>Sphingopyxis</taxon>
    </lineage>
</organism>
<protein>
    <submittedName>
        <fullName evidence="2">Type-IV secretion system protein TraC</fullName>
    </submittedName>
</protein>
<feature type="domain" description="TraG P-loop" evidence="1">
    <location>
        <begin position="471"/>
        <end position="791"/>
    </location>
</feature>
<proteinExistence type="predicted"/>
<dbReference type="Proteomes" id="UP000030907">
    <property type="component" value="Plasmid pSfKp5.2"/>
</dbReference>
<dbReference type="InterPro" id="IPR025955">
    <property type="entry name" value="TraC/Conjuga_ATPase"/>
</dbReference>
<dbReference type="InterPro" id="IPR027417">
    <property type="entry name" value="P-loop_NTPase"/>
</dbReference>
<dbReference type="RefSeq" id="WP_037554269.1">
    <property type="nucleotide sequence ID" value="NZ_CP009123.1"/>
</dbReference>
<dbReference type="NCBIfam" id="TIGR02746">
    <property type="entry name" value="TraC-F-type"/>
    <property type="match status" value="1"/>
</dbReference>
<dbReference type="SUPFAM" id="SSF52540">
    <property type="entry name" value="P-loop containing nucleoside triphosphate hydrolases"/>
    <property type="match status" value="1"/>
</dbReference>
<sequence>MAGWFDKLLGDLLGGPRKVDKAVPSTSIPMFADWLPYRSFDQKNGLYYNSASRGWILEVSPLVGADDRTSEIISQFLSEGIPDKTSIQILQWMSPRIAERMVQWFIPRQMAKGVYERIAQHRADYLEGGVWSSLSADAPFHLRSHRVFVSLGVPEGAKVSDEELITLRESMASMLRSIDVEAQILDPVGLLKLVDDLTSPTTVSGEDVVDYNRFDPIADQAVRRDMEIVTDPNRILIRTERFRALGALQDGVPDIGEIVPDRFDIRCYAIRNLPPRWAPWDTVKLIGDPYFDKLRMPCPVATMLTITYPDEQAATSRAAFKFMRTTSLANSQSAKFTPQIRDQSREWEYVQDQLRQGQKLVRVFYSVMSVSPYGEGDRHERNLKAVYKAAGWELQDERYLQMAGLISVMPLTMANGLAKDFERLKRFRTMLTTTVANIAPLQGEYNGGPIPHLLLLGRRGQPFFWSPFENSAGNHNVAVFGKSGSGKSVALQEITSALVGAGAKVIVIDDGRSFEHSCKLQGGAFVEFTMSSGFCLNPFSMIDAAEAERDEDYRLDCIAMLKAIIGQMGRHIDRLNDTERGLIDAAVNAEWEKNGAEGSIDGVIEALIARQHIQGEELAIAMRPFSSAGTYGRFFTGQSTLKIGADLTVFELSDLSAREELRSVVLTAIMFLSSQAMRKDRSTRKALLLDEAWQLLKGGSMADFVETYARTCRKYGASLITATQSLNDYYKSEGSIAALENSDWFLILQQKPETIADFKKLDRFDMNDAVEAMMRSLKRNGTEYSDVLIKGPEMLAMGRLVLDPYSATLYSSSPQVFAAIDAKTAAGMSMAEAIEEVAFPGSVQEQRGVRADYAEAAE</sequence>
<dbReference type="PANTHER" id="PTHR38467">
    <property type="match status" value="1"/>
</dbReference>
<reference evidence="2 3" key="1">
    <citation type="journal article" date="2015" name="Int. J. Syst. Evol. Microbiol.">
        <title>Description of Sphingopyxis fribergensis sp. nov. - a soil bacterium with the ability to degrade styrene and phenylacetic acid.</title>
        <authorList>
            <person name="Oelschlagel M."/>
            <person name="Ruckert C."/>
            <person name="Kalinowski J."/>
            <person name="Schmidt G."/>
            <person name="Schlomann M."/>
            <person name="Tischler D."/>
        </authorList>
    </citation>
    <scope>NUCLEOTIDE SEQUENCE [LARGE SCALE GENOMIC DNA]</scope>
    <source>
        <strain evidence="2 3">Kp5.2</strain>
        <plasmid evidence="2">pSfKp5.2</plasmid>
    </source>
</reference>
<evidence type="ECO:0000313" key="3">
    <source>
        <dbReference type="Proteomes" id="UP000030907"/>
    </source>
</evidence>
<dbReference type="KEGG" id="sphk:SKP52_23830"/>
<accession>A0A0A7PQQ4</accession>
<dbReference type="PANTHER" id="PTHR38467:SF1">
    <property type="entry name" value="CONJUGATIVE TRANSFER: ASSEMBLY"/>
    <property type="match status" value="1"/>
</dbReference>